<accession>A0A1D2M983</accession>
<keyword evidence="2" id="KW-0479">Metal-binding</keyword>
<gene>
    <name evidence="13" type="ORF">Ocin01_17146</name>
</gene>
<keyword evidence="4 11" id="KW-0863">Zinc-finger</keyword>
<feature type="domain" description="C2H2-type" evidence="12">
    <location>
        <begin position="85"/>
        <end position="112"/>
    </location>
</feature>
<evidence type="ECO:0000256" key="9">
    <source>
        <dbReference type="ARBA" id="ARBA00023242"/>
    </source>
</evidence>
<evidence type="ECO:0000256" key="7">
    <source>
        <dbReference type="ARBA" id="ARBA00023125"/>
    </source>
</evidence>
<organism evidence="13 14">
    <name type="scientific">Orchesella cincta</name>
    <name type="common">Springtail</name>
    <name type="synonym">Podura cincta</name>
    <dbReference type="NCBI Taxonomy" id="48709"/>
    <lineage>
        <taxon>Eukaryota</taxon>
        <taxon>Metazoa</taxon>
        <taxon>Ecdysozoa</taxon>
        <taxon>Arthropoda</taxon>
        <taxon>Hexapoda</taxon>
        <taxon>Collembola</taxon>
        <taxon>Entomobryomorpha</taxon>
        <taxon>Entomobryoidea</taxon>
        <taxon>Orchesellidae</taxon>
        <taxon>Orchesellinae</taxon>
        <taxon>Orchesella</taxon>
    </lineage>
</organism>
<dbReference type="AlphaFoldDB" id="A0A1D2M983"/>
<evidence type="ECO:0000256" key="11">
    <source>
        <dbReference type="PROSITE-ProRule" id="PRU00042"/>
    </source>
</evidence>
<dbReference type="GO" id="GO:0000978">
    <property type="term" value="F:RNA polymerase II cis-regulatory region sequence-specific DNA binding"/>
    <property type="evidence" value="ECO:0007669"/>
    <property type="project" value="TreeGrafter"/>
</dbReference>
<dbReference type="Proteomes" id="UP000094527">
    <property type="component" value="Unassembled WGS sequence"/>
</dbReference>
<keyword evidence="5" id="KW-0862">Zinc</keyword>
<dbReference type="Gene3D" id="3.30.160.60">
    <property type="entry name" value="Classic Zinc Finger"/>
    <property type="match status" value="3"/>
</dbReference>
<evidence type="ECO:0000256" key="2">
    <source>
        <dbReference type="ARBA" id="ARBA00022723"/>
    </source>
</evidence>
<feature type="non-terminal residue" evidence="13">
    <location>
        <position position="1"/>
    </location>
</feature>
<dbReference type="EMBL" id="LJIJ01002560">
    <property type="protein sequence ID" value="ODM89535.1"/>
    <property type="molecule type" value="Genomic_DNA"/>
</dbReference>
<dbReference type="OrthoDB" id="6077919at2759"/>
<comment type="caution">
    <text evidence="13">The sequence shown here is derived from an EMBL/GenBank/DDBJ whole genome shotgun (WGS) entry which is preliminary data.</text>
</comment>
<name>A0A1D2M983_ORCCI</name>
<feature type="domain" description="C2H2-type" evidence="12">
    <location>
        <begin position="114"/>
        <end position="141"/>
    </location>
</feature>
<keyword evidence="8" id="KW-0804">Transcription</keyword>
<evidence type="ECO:0000256" key="6">
    <source>
        <dbReference type="ARBA" id="ARBA00023015"/>
    </source>
</evidence>
<dbReference type="GO" id="GO:0005634">
    <property type="term" value="C:nucleus"/>
    <property type="evidence" value="ECO:0007669"/>
    <property type="project" value="UniProtKB-SubCell"/>
</dbReference>
<evidence type="ECO:0000256" key="4">
    <source>
        <dbReference type="ARBA" id="ARBA00022771"/>
    </source>
</evidence>
<keyword evidence="6" id="KW-0805">Transcription regulation</keyword>
<dbReference type="GO" id="GO:0032502">
    <property type="term" value="P:developmental process"/>
    <property type="evidence" value="ECO:0007669"/>
    <property type="project" value="UniProtKB-ARBA"/>
</dbReference>
<dbReference type="GO" id="GO:0000981">
    <property type="term" value="F:DNA-binding transcription factor activity, RNA polymerase II-specific"/>
    <property type="evidence" value="ECO:0007669"/>
    <property type="project" value="TreeGrafter"/>
</dbReference>
<proteinExistence type="inferred from homology"/>
<evidence type="ECO:0000256" key="8">
    <source>
        <dbReference type="ARBA" id="ARBA00023163"/>
    </source>
</evidence>
<reference evidence="13 14" key="1">
    <citation type="journal article" date="2016" name="Genome Biol. Evol.">
        <title>Gene Family Evolution Reflects Adaptation to Soil Environmental Stressors in the Genome of the Collembolan Orchesella cincta.</title>
        <authorList>
            <person name="Faddeeva-Vakhrusheva A."/>
            <person name="Derks M.F."/>
            <person name="Anvar S.Y."/>
            <person name="Agamennone V."/>
            <person name="Suring W."/>
            <person name="Smit S."/>
            <person name="van Straalen N.M."/>
            <person name="Roelofs D."/>
        </authorList>
    </citation>
    <scope>NUCLEOTIDE SEQUENCE [LARGE SCALE GENOMIC DNA]</scope>
    <source>
        <tissue evidence="13">Mixed pool</tissue>
    </source>
</reference>
<dbReference type="FunFam" id="3.30.160.60:FF:000202">
    <property type="entry name" value="Zinc finger protein 574"/>
    <property type="match status" value="1"/>
</dbReference>
<evidence type="ECO:0000256" key="3">
    <source>
        <dbReference type="ARBA" id="ARBA00022737"/>
    </source>
</evidence>
<sequence length="271" mass="31225">KLLTSVPIVGKSLEPRKACSVIKFVTKRTLNVDNVLKYSFPWKICGTLSHNALLFRGEKTSLFVFFTTLPSFESHIRIHIQENPFVCSLCPKSYAAKSSFRYHQRTHESFTKSFKCPLCPKTFRFSSGIKPHLQTHTGERPLPCPICTNRSAPPLTSTIQVPAKFKTSYSSCARKIAQYSLTYVGKSLLILFHCKIHLMTHLNEHPYKCSICGKRFSQQSGLKYHRDIHNNIKSFKCSHCPKFFRQSSSRHKYYLRGILINRILCKMLLPF</sequence>
<comment type="similarity">
    <text evidence="10">Belongs to the snail C2H2-type zinc-finger protein family.</text>
</comment>
<keyword evidence="9" id="KW-0539">Nucleus</keyword>
<dbReference type="InterPro" id="IPR036236">
    <property type="entry name" value="Znf_C2H2_sf"/>
</dbReference>
<dbReference type="STRING" id="48709.A0A1D2M983"/>
<dbReference type="PROSITE" id="PS50157">
    <property type="entry name" value="ZINC_FINGER_C2H2_2"/>
    <property type="match status" value="3"/>
</dbReference>
<dbReference type="PROSITE" id="PS00028">
    <property type="entry name" value="ZINC_FINGER_C2H2_1"/>
    <property type="match status" value="3"/>
</dbReference>
<dbReference type="SUPFAM" id="SSF57667">
    <property type="entry name" value="beta-beta-alpha zinc fingers"/>
    <property type="match status" value="3"/>
</dbReference>
<dbReference type="GO" id="GO:0008270">
    <property type="term" value="F:zinc ion binding"/>
    <property type="evidence" value="ECO:0007669"/>
    <property type="project" value="UniProtKB-KW"/>
</dbReference>
<evidence type="ECO:0000313" key="13">
    <source>
        <dbReference type="EMBL" id="ODM89535.1"/>
    </source>
</evidence>
<dbReference type="SMART" id="SM00355">
    <property type="entry name" value="ZnF_C2H2"/>
    <property type="match status" value="3"/>
</dbReference>
<evidence type="ECO:0000256" key="10">
    <source>
        <dbReference type="ARBA" id="ARBA00037948"/>
    </source>
</evidence>
<evidence type="ECO:0000256" key="5">
    <source>
        <dbReference type="ARBA" id="ARBA00022833"/>
    </source>
</evidence>
<keyword evidence="7" id="KW-0238">DNA-binding</keyword>
<dbReference type="Pfam" id="PF00096">
    <property type="entry name" value="zf-C2H2"/>
    <property type="match status" value="3"/>
</dbReference>
<comment type="subcellular location">
    <subcellularLocation>
        <location evidence="1">Nucleus</location>
    </subcellularLocation>
</comment>
<dbReference type="PANTHER" id="PTHR24388:SF54">
    <property type="entry name" value="PROTEIN ESCARGOT"/>
    <property type="match status" value="1"/>
</dbReference>
<dbReference type="InterPro" id="IPR013087">
    <property type="entry name" value="Znf_C2H2_type"/>
</dbReference>
<feature type="domain" description="C2H2-type" evidence="12">
    <location>
        <begin position="207"/>
        <end position="234"/>
    </location>
</feature>
<dbReference type="InterPro" id="IPR050527">
    <property type="entry name" value="Snail/Krueppel_Znf"/>
</dbReference>
<protein>
    <submittedName>
        <fullName evidence="13">Putative zinc finger protein</fullName>
    </submittedName>
</protein>
<dbReference type="FunFam" id="3.30.160.60:FF:000322">
    <property type="entry name" value="GDNF-inducible zinc finger protein 1"/>
    <property type="match status" value="1"/>
</dbReference>
<evidence type="ECO:0000256" key="1">
    <source>
        <dbReference type="ARBA" id="ARBA00004123"/>
    </source>
</evidence>
<keyword evidence="14" id="KW-1185">Reference proteome</keyword>
<dbReference type="PANTHER" id="PTHR24388">
    <property type="entry name" value="ZINC FINGER PROTEIN"/>
    <property type="match status" value="1"/>
</dbReference>
<evidence type="ECO:0000313" key="14">
    <source>
        <dbReference type="Proteomes" id="UP000094527"/>
    </source>
</evidence>
<keyword evidence="3" id="KW-0677">Repeat</keyword>
<evidence type="ECO:0000259" key="12">
    <source>
        <dbReference type="PROSITE" id="PS50157"/>
    </source>
</evidence>